<comment type="caution">
    <text evidence="10">The sequence shown here is derived from an EMBL/GenBank/DDBJ whole genome shotgun (WGS) entry which is preliminary data.</text>
</comment>
<dbReference type="EMBL" id="JAEPRE010000064">
    <property type="protein sequence ID" value="KAG2233985.1"/>
    <property type="molecule type" value="Genomic_DNA"/>
</dbReference>
<gene>
    <name evidence="10" type="ORF">INT48_006477</name>
</gene>
<dbReference type="Pfam" id="PF08953">
    <property type="entry name" value="DUF1899"/>
    <property type="match status" value="1"/>
</dbReference>
<accession>A0A8H7ST19</accession>
<evidence type="ECO:0000313" key="10">
    <source>
        <dbReference type="EMBL" id="KAG2233985.1"/>
    </source>
</evidence>
<dbReference type="AlphaFoldDB" id="A0A8H7ST19"/>
<dbReference type="PROSITE" id="PS50082">
    <property type="entry name" value="WD_REPEATS_2"/>
    <property type="match status" value="1"/>
</dbReference>
<comment type="similarity">
    <text evidence="2">Belongs to the WD repeat coronin family.</text>
</comment>
<keyword evidence="3" id="KW-0963">Cytoplasm</keyword>
<keyword evidence="4 7" id="KW-0853">WD repeat</keyword>
<feature type="region of interest" description="Disordered" evidence="8">
    <location>
        <begin position="478"/>
        <end position="525"/>
    </location>
</feature>
<dbReference type="Proteomes" id="UP000613177">
    <property type="component" value="Unassembled WGS sequence"/>
</dbReference>
<name>A0A8H7ST19_9FUNG</name>
<evidence type="ECO:0000256" key="4">
    <source>
        <dbReference type="ARBA" id="ARBA00022574"/>
    </source>
</evidence>
<protein>
    <recommendedName>
        <fullName evidence="9">DUF1899 domain-containing protein</fullName>
    </recommendedName>
</protein>
<dbReference type="GO" id="GO:0005737">
    <property type="term" value="C:cytoplasm"/>
    <property type="evidence" value="ECO:0007669"/>
    <property type="project" value="UniProtKB-SubCell"/>
</dbReference>
<keyword evidence="5" id="KW-0677">Repeat</keyword>
<evidence type="ECO:0000256" key="5">
    <source>
        <dbReference type="ARBA" id="ARBA00022737"/>
    </source>
</evidence>
<dbReference type="PROSITE" id="PS00678">
    <property type="entry name" value="WD_REPEATS_1"/>
    <property type="match status" value="1"/>
</dbReference>
<dbReference type="InterPro" id="IPR001680">
    <property type="entry name" value="WD40_rpt"/>
</dbReference>
<feature type="compositionally biased region" description="Basic and acidic residues" evidence="8">
    <location>
        <begin position="478"/>
        <end position="508"/>
    </location>
</feature>
<dbReference type="InterPro" id="IPR036322">
    <property type="entry name" value="WD40_repeat_dom_sf"/>
</dbReference>
<dbReference type="SMART" id="SM01166">
    <property type="entry name" value="DUF1899"/>
    <property type="match status" value="1"/>
</dbReference>
<dbReference type="InterPro" id="IPR015943">
    <property type="entry name" value="WD40/YVTN_repeat-like_dom_sf"/>
</dbReference>
<dbReference type="PANTHER" id="PTHR10856">
    <property type="entry name" value="CORONIN"/>
    <property type="match status" value="1"/>
</dbReference>
<evidence type="ECO:0000256" key="7">
    <source>
        <dbReference type="PROSITE-ProRule" id="PRU00221"/>
    </source>
</evidence>
<evidence type="ECO:0000256" key="6">
    <source>
        <dbReference type="ARBA" id="ARBA00023203"/>
    </source>
</evidence>
<keyword evidence="11" id="KW-1185">Reference proteome</keyword>
<dbReference type="Pfam" id="PF16300">
    <property type="entry name" value="WD40_4"/>
    <property type="match status" value="1"/>
</dbReference>
<evidence type="ECO:0000313" key="11">
    <source>
        <dbReference type="Proteomes" id="UP000613177"/>
    </source>
</evidence>
<feature type="domain" description="DUF1899" evidence="9">
    <location>
        <begin position="54"/>
        <end position="114"/>
    </location>
</feature>
<evidence type="ECO:0000256" key="3">
    <source>
        <dbReference type="ARBA" id="ARBA00022490"/>
    </source>
</evidence>
<dbReference type="SUPFAM" id="SSF50978">
    <property type="entry name" value="WD40 repeat-like"/>
    <property type="match status" value="1"/>
</dbReference>
<dbReference type="Gene3D" id="2.130.10.10">
    <property type="entry name" value="YVTN repeat-like/Quinoprotein amine dehydrogenase"/>
    <property type="match status" value="1"/>
</dbReference>
<dbReference type="PANTHER" id="PTHR10856:SF20">
    <property type="entry name" value="CORONIN-7"/>
    <property type="match status" value="1"/>
</dbReference>
<keyword evidence="6" id="KW-0009">Actin-binding</keyword>
<evidence type="ECO:0000259" key="9">
    <source>
        <dbReference type="SMART" id="SM01166"/>
    </source>
</evidence>
<proteinExistence type="inferred from homology"/>
<reference evidence="10" key="1">
    <citation type="submission" date="2021-01" db="EMBL/GenBank/DDBJ databases">
        <title>Metabolic potential, ecology and presence of endohyphal bacteria is reflected in genomic diversity of Mucoromycotina.</title>
        <authorList>
            <person name="Muszewska A."/>
            <person name="Okrasinska A."/>
            <person name="Steczkiewicz K."/>
            <person name="Drgas O."/>
            <person name="Orlowska M."/>
            <person name="Perlinska-Lenart U."/>
            <person name="Aleksandrzak-Piekarczyk T."/>
            <person name="Szatraj K."/>
            <person name="Zielenkiewicz U."/>
            <person name="Pilsyk S."/>
            <person name="Malc E."/>
            <person name="Mieczkowski P."/>
            <person name="Kruszewska J.S."/>
            <person name="Biernat P."/>
            <person name="Pawlowska J."/>
        </authorList>
    </citation>
    <scope>NUCLEOTIDE SEQUENCE</scope>
    <source>
        <strain evidence="10">WA0000018081</strain>
    </source>
</reference>
<sequence length="525" mass="59034">MSTDSTMNKQETHLEDSTRYVYTYTLTQKGKREDSNRYLYKKKTLPKFGSANATVYKYITGKFYHPSTRFEDLHGLSINKSGDCDLIQVNTKFIAVPISGPGGRIAIINADKPGRLPVSLPCVMCGSEVTNFKFDPFNESILVTVSNDNKIRVWEIPEGGIEQDVAEPKFILEARGMDKIHLLEFHPTSKDVLLTTSDDLGSPTIRIWNLSSNQAQLTFPSLCKGTIFSCAWNPDGTQIVITTKEKKIHLLDARTGQLISEGPSHNSIRPSRLLWLNPETNLLISVGFGLGSTREVLLIDKSDLSKPIAKCMIDVSPSVMSAYVDRDCQIVYIAGRGDRTIHTFHVDTDKKNLVAVAKIESSSLQQGFAFLPKRVCDVKSIEIDKFYRLTPTNIEVVGVRVPRARVSKRYAMPEYFQDDIFVPTPDVEHSAQGADSWFKGENKQLELISLQPKDMTELSIAPPPASQLQSKKKFEMGKKFVSDEQRKQEQMERMFKAAKDIPEPEAKSKAINPEDEEVAEDEWDD</sequence>
<dbReference type="InterPro" id="IPR015505">
    <property type="entry name" value="Coronin"/>
</dbReference>
<organism evidence="10 11">
    <name type="scientific">Thamnidium elegans</name>
    <dbReference type="NCBI Taxonomy" id="101142"/>
    <lineage>
        <taxon>Eukaryota</taxon>
        <taxon>Fungi</taxon>
        <taxon>Fungi incertae sedis</taxon>
        <taxon>Mucoromycota</taxon>
        <taxon>Mucoromycotina</taxon>
        <taxon>Mucoromycetes</taxon>
        <taxon>Mucorales</taxon>
        <taxon>Mucorineae</taxon>
        <taxon>Mucoraceae</taxon>
        <taxon>Thamnidium</taxon>
    </lineage>
</organism>
<dbReference type="GO" id="GO:0003779">
    <property type="term" value="F:actin binding"/>
    <property type="evidence" value="ECO:0007669"/>
    <property type="project" value="UniProtKB-KW"/>
</dbReference>
<evidence type="ECO:0000256" key="2">
    <source>
        <dbReference type="ARBA" id="ARBA00009482"/>
    </source>
</evidence>
<feature type="compositionally biased region" description="Acidic residues" evidence="8">
    <location>
        <begin position="513"/>
        <end position="525"/>
    </location>
</feature>
<dbReference type="SMART" id="SM01167">
    <property type="entry name" value="DUF1900"/>
    <property type="match status" value="1"/>
</dbReference>
<evidence type="ECO:0000256" key="8">
    <source>
        <dbReference type="SAM" id="MobiDB-lite"/>
    </source>
</evidence>
<dbReference type="SMART" id="SM00320">
    <property type="entry name" value="WD40"/>
    <property type="match status" value="3"/>
</dbReference>
<comment type="subcellular location">
    <subcellularLocation>
        <location evidence="1">Cytoplasm</location>
    </subcellularLocation>
</comment>
<feature type="repeat" description="WD" evidence="7">
    <location>
        <begin position="129"/>
        <end position="164"/>
    </location>
</feature>
<dbReference type="InterPro" id="IPR019775">
    <property type="entry name" value="WD40_repeat_CS"/>
</dbReference>
<evidence type="ECO:0000256" key="1">
    <source>
        <dbReference type="ARBA" id="ARBA00004496"/>
    </source>
</evidence>
<dbReference type="InterPro" id="IPR015048">
    <property type="entry name" value="DUF1899"/>
</dbReference>